<sequence>MSQSIDTPAPQGALNRSKDLICKINALGGHVPYDLVALFARIAPALVFWQSARTKVEGFTINDSTYFLFEHVYALPVIPPALATVLATVAEHVLPVLLVLGLLSRLSALGLLIMTAVIQLFVFPDAWVTHALWATALLVILMRGPGRLSLDHLLGLENRTAKP</sequence>
<dbReference type="InterPro" id="IPR032808">
    <property type="entry name" value="DoxX"/>
</dbReference>
<keyword evidence="5 7" id="KW-1133">Transmembrane helix</keyword>
<evidence type="ECO:0000256" key="5">
    <source>
        <dbReference type="ARBA" id="ARBA00022989"/>
    </source>
</evidence>
<reference evidence="8 9" key="1">
    <citation type="submission" date="2022-05" db="EMBL/GenBank/DDBJ databases">
        <title>Seasonal and diel survey of microbial diversity of the Tyrrhenian coast.</title>
        <authorList>
            <person name="Gattoni G."/>
            <person name="Corral P."/>
        </authorList>
    </citation>
    <scope>NUCLEOTIDE SEQUENCE [LARGE SCALE GENOMIC DNA]</scope>
    <source>
        <strain evidence="8 9">V10</strain>
    </source>
</reference>
<dbReference type="Pfam" id="PF07681">
    <property type="entry name" value="DoxX"/>
    <property type="match status" value="1"/>
</dbReference>
<keyword evidence="4 7" id="KW-0812">Transmembrane</keyword>
<dbReference type="InterPro" id="IPR051907">
    <property type="entry name" value="DoxX-like_oxidoreductase"/>
</dbReference>
<comment type="similarity">
    <text evidence="2">Belongs to the DoxX family.</text>
</comment>
<evidence type="ECO:0000256" key="2">
    <source>
        <dbReference type="ARBA" id="ARBA00006679"/>
    </source>
</evidence>
<name>A0ABT0M298_9RHOB</name>
<dbReference type="PANTHER" id="PTHR33452">
    <property type="entry name" value="OXIDOREDUCTASE CATD-RELATED"/>
    <property type="match status" value="1"/>
</dbReference>
<dbReference type="EMBL" id="JALZWP010000008">
    <property type="protein sequence ID" value="MCL1628987.1"/>
    <property type="molecule type" value="Genomic_DNA"/>
</dbReference>
<feature type="transmembrane region" description="Helical" evidence="7">
    <location>
        <begin position="97"/>
        <end position="121"/>
    </location>
</feature>
<keyword evidence="9" id="KW-1185">Reference proteome</keyword>
<comment type="subcellular location">
    <subcellularLocation>
        <location evidence="1">Cell membrane</location>
        <topology evidence="1">Multi-pass membrane protein</topology>
    </subcellularLocation>
</comment>
<dbReference type="PANTHER" id="PTHR33452:SF1">
    <property type="entry name" value="INNER MEMBRANE PROTEIN YPHA-RELATED"/>
    <property type="match status" value="1"/>
</dbReference>
<keyword evidence="6 7" id="KW-0472">Membrane</keyword>
<gene>
    <name evidence="8" type="ORF">M3N55_09615</name>
</gene>
<organism evidence="8 9">
    <name type="scientific">Roseinatronobacter domitianus</name>
    <dbReference type="NCBI Taxonomy" id="2940293"/>
    <lineage>
        <taxon>Bacteria</taxon>
        <taxon>Pseudomonadati</taxon>
        <taxon>Pseudomonadota</taxon>
        <taxon>Alphaproteobacteria</taxon>
        <taxon>Rhodobacterales</taxon>
        <taxon>Paracoccaceae</taxon>
        <taxon>Roseinatronobacter</taxon>
    </lineage>
</organism>
<accession>A0ABT0M298</accession>
<dbReference type="Proteomes" id="UP001202550">
    <property type="component" value="Unassembled WGS sequence"/>
</dbReference>
<keyword evidence="3" id="KW-1003">Cell membrane</keyword>
<proteinExistence type="inferred from homology"/>
<evidence type="ECO:0000256" key="4">
    <source>
        <dbReference type="ARBA" id="ARBA00022692"/>
    </source>
</evidence>
<evidence type="ECO:0000313" key="9">
    <source>
        <dbReference type="Proteomes" id="UP001202550"/>
    </source>
</evidence>
<evidence type="ECO:0000256" key="3">
    <source>
        <dbReference type="ARBA" id="ARBA00022475"/>
    </source>
</evidence>
<comment type="caution">
    <text evidence="8">The sequence shown here is derived from an EMBL/GenBank/DDBJ whole genome shotgun (WGS) entry which is preliminary data.</text>
</comment>
<evidence type="ECO:0000256" key="1">
    <source>
        <dbReference type="ARBA" id="ARBA00004651"/>
    </source>
</evidence>
<evidence type="ECO:0000313" key="8">
    <source>
        <dbReference type="EMBL" id="MCL1628987.1"/>
    </source>
</evidence>
<feature type="transmembrane region" description="Helical" evidence="7">
    <location>
        <begin position="72"/>
        <end position="90"/>
    </location>
</feature>
<protein>
    <submittedName>
        <fullName evidence="8">DoxX family protein</fullName>
    </submittedName>
</protein>
<evidence type="ECO:0000256" key="7">
    <source>
        <dbReference type="SAM" id="Phobius"/>
    </source>
</evidence>
<dbReference type="RefSeq" id="WP_249058331.1">
    <property type="nucleotide sequence ID" value="NZ_JALZWP010000008.1"/>
</dbReference>
<evidence type="ECO:0000256" key="6">
    <source>
        <dbReference type="ARBA" id="ARBA00023136"/>
    </source>
</evidence>